<evidence type="ECO:0000313" key="3">
    <source>
        <dbReference type="EMBL" id="KAG2499833.1"/>
    </source>
</evidence>
<proteinExistence type="predicted"/>
<feature type="region of interest" description="Disordered" evidence="1">
    <location>
        <begin position="289"/>
        <end position="308"/>
    </location>
</feature>
<feature type="signal peptide" evidence="2">
    <location>
        <begin position="1"/>
        <end position="30"/>
    </location>
</feature>
<dbReference type="AlphaFoldDB" id="A0A835YBW7"/>
<feature type="compositionally biased region" description="Polar residues" evidence="1">
    <location>
        <begin position="817"/>
        <end position="827"/>
    </location>
</feature>
<dbReference type="OrthoDB" id="547155at2759"/>
<dbReference type="EMBL" id="JAEHOE010000005">
    <property type="protein sequence ID" value="KAG2499833.1"/>
    <property type="molecule type" value="Genomic_DNA"/>
</dbReference>
<dbReference type="PANTHER" id="PTHR48234">
    <property type="entry name" value="GH09231P"/>
    <property type="match status" value="1"/>
</dbReference>
<name>A0A835YBW7_9CHLO</name>
<accession>A0A835YBW7</accession>
<feature type="chain" id="PRO_5032390550" evidence="2">
    <location>
        <begin position="31"/>
        <end position="871"/>
    </location>
</feature>
<sequence>MTASGHRPRAVAQVAAIIALVLCAAAGVSAQSFSVSGCNSTSVQALSGRFGTVSLPVGSSCVFHISPSGTPDQIVMLGTNMVESSAYVCPTADCSARTNLTEGATSLPASAFPAGVWLYASTPTAAASVQFSTLALSCAAVSETPLLFSSAPADATFLNSTPIYSICAAKPNLGSSGLIFSWGWKSSLLPASFNTTGFYALVKPLDLALPAGEYDIAMRRAVGARGVAMTVRLMMMRAGGLAPLQYTAPAVAQVLPANILQGSVEFFVPPGSKDQAASVNLTLVTRYKLPPSPPSPPPPPRAPSPPLADYCRPASSPRPVMYDALFATASSPFASVAPRINGTTDPSTLTGGCAFAFPAATFDGSIAVHHLHFTSPADPSARTLAWFSGGAKRLMSPGDIVTLPAPSTAPSLAVLLSGDGSYSALRVEHMAELESCIADNTIPVTLRPSAAPTVGLTACSAVPNMVTPEEMAELEPNSPLPARAMLDFSFGWDTAALPSLFAGGFNATTPVFVFPGARVLPRGWYNLTLLPSDLPTSIAIRIALQPAESSTLSPLPALEDAPPPSDMSPPEEEASPPPTASYGPPPEDFAPPPEWLFHRRRLLAASSRRRLSAVQAPIVLAAPGAVYLPFDVVGCSLSITVDSPTAGATSVGFQLRNMPSPPPPPPSPRPPSAPPPSPRPPSPPPPSPRPPSPPPPSPAPPSPKPPSPKPPSPTPPSPLPPSPSPPSPKPPSPTPPPAPSPPPAPPSPPPGVPSPPSPQPPSPQPPRPPSPSPSPAPPARPAQPVSSPPPPPGQPAPRTPPPPGQPAPRSPPPSPVTSGNTQAGEQTSPPPPPPIPPSTSAQSGSASRVGGGMGVLLSAMLGAAMMMALLV</sequence>
<keyword evidence="4" id="KW-1185">Reference proteome</keyword>
<comment type="caution">
    <text evidence="3">The sequence shown here is derived from an EMBL/GenBank/DDBJ whole genome shotgun (WGS) entry which is preliminary data.</text>
</comment>
<evidence type="ECO:0000256" key="2">
    <source>
        <dbReference type="SAM" id="SignalP"/>
    </source>
</evidence>
<feature type="compositionally biased region" description="Pro residues" evidence="1">
    <location>
        <begin position="575"/>
        <end position="593"/>
    </location>
</feature>
<dbReference type="PANTHER" id="PTHR48234:SF1">
    <property type="entry name" value="SEA DOMAIN-CONTAINING PROTEIN-RELATED"/>
    <property type="match status" value="1"/>
</dbReference>
<dbReference type="Proteomes" id="UP000612055">
    <property type="component" value="Unassembled WGS sequence"/>
</dbReference>
<organism evidence="3 4">
    <name type="scientific">Edaphochlamys debaryana</name>
    <dbReference type="NCBI Taxonomy" id="47281"/>
    <lineage>
        <taxon>Eukaryota</taxon>
        <taxon>Viridiplantae</taxon>
        <taxon>Chlorophyta</taxon>
        <taxon>core chlorophytes</taxon>
        <taxon>Chlorophyceae</taxon>
        <taxon>CS clade</taxon>
        <taxon>Chlamydomonadales</taxon>
        <taxon>Chlamydomonadales incertae sedis</taxon>
        <taxon>Edaphochlamys</taxon>
    </lineage>
</organism>
<keyword evidence="2" id="KW-0732">Signal</keyword>
<feature type="compositionally biased region" description="Pro residues" evidence="1">
    <location>
        <begin position="659"/>
        <end position="815"/>
    </location>
</feature>
<feature type="region of interest" description="Disordered" evidence="1">
    <location>
        <begin position="551"/>
        <end position="593"/>
    </location>
</feature>
<reference evidence="3" key="1">
    <citation type="journal article" date="2020" name="bioRxiv">
        <title>Comparative genomics of Chlamydomonas.</title>
        <authorList>
            <person name="Craig R.J."/>
            <person name="Hasan A.R."/>
            <person name="Ness R.W."/>
            <person name="Keightley P.D."/>
        </authorList>
    </citation>
    <scope>NUCLEOTIDE SEQUENCE</scope>
    <source>
        <strain evidence="3">CCAP 11/70</strain>
    </source>
</reference>
<protein>
    <submittedName>
        <fullName evidence="3">Uncharacterized protein</fullName>
    </submittedName>
</protein>
<gene>
    <name evidence="3" type="ORF">HYH03_002124</name>
</gene>
<feature type="region of interest" description="Disordered" evidence="1">
    <location>
        <begin position="650"/>
        <end position="852"/>
    </location>
</feature>
<dbReference type="PRINTS" id="PR01217">
    <property type="entry name" value="PRICHEXTENSN"/>
</dbReference>
<feature type="compositionally biased region" description="Pro residues" evidence="1">
    <location>
        <begin position="290"/>
        <end position="306"/>
    </location>
</feature>
<feature type="compositionally biased region" description="Pro residues" evidence="1">
    <location>
        <begin position="828"/>
        <end position="837"/>
    </location>
</feature>
<evidence type="ECO:0000256" key="1">
    <source>
        <dbReference type="SAM" id="MobiDB-lite"/>
    </source>
</evidence>
<evidence type="ECO:0000313" key="4">
    <source>
        <dbReference type="Proteomes" id="UP000612055"/>
    </source>
</evidence>
<dbReference type="InterPro" id="IPR052506">
    <property type="entry name" value="Bact_Fn-Binding"/>
</dbReference>